<keyword evidence="3" id="KW-1185">Reference proteome</keyword>
<gene>
    <name evidence="2" type="ORF">GE061_004372</name>
</gene>
<feature type="compositionally biased region" description="Basic residues" evidence="1">
    <location>
        <begin position="182"/>
        <end position="196"/>
    </location>
</feature>
<feature type="region of interest" description="Disordered" evidence="1">
    <location>
        <begin position="76"/>
        <end position="97"/>
    </location>
</feature>
<protein>
    <submittedName>
        <fullName evidence="2">Uncharacterized protein</fullName>
    </submittedName>
</protein>
<evidence type="ECO:0000256" key="1">
    <source>
        <dbReference type="SAM" id="MobiDB-lite"/>
    </source>
</evidence>
<reference evidence="2" key="1">
    <citation type="journal article" date="2021" name="Mol. Ecol. Resour.">
        <title>Apolygus lucorum genome provides insights into omnivorousness and mesophyll feeding.</title>
        <authorList>
            <person name="Liu Y."/>
            <person name="Liu H."/>
            <person name="Wang H."/>
            <person name="Huang T."/>
            <person name="Liu B."/>
            <person name="Yang B."/>
            <person name="Yin L."/>
            <person name="Li B."/>
            <person name="Zhang Y."/>
            <person name="Zhang S."/>
            <person name="Jiang F."/>
            <person name="Zhang X."/>
            <person name="Ren Y."/>
            <person name="Wang B."/>
            <person name="Wang S."/>
            <person name="Lu Y."/>
            <person name="Wu K."/>
            <person name="Fan W."/>
            <person name="Wang G."/>
        </authorList>
    </citation>
    <scope>NUCLEOTIDE SEQUENCE</scope>
    <source>
        <strain evidence="2">12Hb</strain>
    </source>
</reference>
<organism evidence="2 3">
    <name type="scientific">Apolygus lucorum</name>
    <name type="common">Small green plant bug</name>
    <name type="synonym">Lygocoris lucorum</name>
    <dbReference type="NCBI Taxonomy" id="248454"/>
    <lineage>
        <taxon>Eukaryota</taxon>
        <taxon>Metazoa</taxon>
        <taxon>Ecdysozoa</taxon>
        <taxon>Arthropoda</taxon>
        <taxon>Hexapoda</taxon>
        <taxon>Insecta</taxon>
        <taxon>Pterygota</taxon>
        <taxon>Neoptera</taxon>
        <taxon>Paraneoptera</taxon>
        <taxon>Hemiptera</taxon>
        <taxon>Heteroptera</taxon>
        <taxon>Panheteroptera</taxon>
        <taxon>Cimicomorpha</taxon>
        <taxon>Miridae</taxon>
        <taxon>Mirini</taxon>
        <taxon>Apolygus</taxon>
    </lineage>
</organism>
<evidence type="ECO:0000313" key="2">
    <source>
        <dbReference type="EMBL" id="KAF6201976.1"/>
    </source>
</evidence>
<feature type="compositionally biased region" description="Polar residues" evidence="1">
    <location>
        <begin position="79"/>
        <end position="88"/>
    </location>
</feature>
<dbReference type="EMBL" id="WIXP02000012">
    <property type="protein sequence ID" value="KAF6201976.1"/>
    <property type="molecule type" value="Genomic_DNA"/>
</dbReference>
<feature type="compositionally biased region" description="Basic and acidic residues" evidence="1">
    <location>
        <begin position="128"/>
        <end position="181"/>
    </location>
</feature>
<dbReference type="OrthoDB" id="71166at2759"/>
<feature type="compositionally biased region" description="Acidic residues" evidence="1">
    <location>
        <begin position="199"/>
        <end position="225"/>
    </location>
</feature>
<sequence length="225" mass="25741">MSPNCQAIAIEECLPVDELLGGEQGPSEMLYVSYDDSPLTNPNVETLESAEKSCSFPPSSRLPRTTNTPTTLQLLSSTDNNNLPSTSGAKEAPSNIPSPFKRAFYWPEEPTKQIAKRERLPSVVTSESWREYHLNKSRQKNEKLEAAKTKAEERKKRKEEAEEIKKKKLEEKLKKQKEKLTKKPKVSVRRSRRRHSLSSEDEEEWQPSGDSEDEPQQEDFPEPVE</sequence>
<proteinExistence type="predicted"/>
<dbReference type="Proteomes" id="UP000466442">
    <property type="component" value="Linkage Group LG12"/>
</dbReference>
<feature type="region of interest" description="Disordered" evidence="1">
    <location>
        <begin position="117"/>
        <end position="225"/>
    </location>
</feature>
<dbReference type="AlphaFoldDB" id="A0A6A4JPF8"/>
<evidence type="ECO:0000313" key="3">
    <source>
        <dbReference type="Proteomes" id="UP000466442"/>
    </source>
</evidence>
<comment type="caution">
    <text evidence="2">The sequence shown here is derived from an EMBL/GenBank/DDBJ whole genome shotgun (WGS) entry which is preliminary data.</text>
</comment>
<name>A0A6A4JPF8_APOLU</name>
<accession>A0A6A4JPF8</accession>